<evidence type="ECO:0000313" key="6">
    <source>
        <dbReference type="EMBL" id="VFJ13565.1"/>
    </source>
</evidence>
<evidence type="ECO:0000256" key="2">
    <source>
        <dbReference type="ARBA" id="ARBA00022692"/>
    </source>
</evidence>
<keyword evidence="2" id="KW-0812">Transmembrane</keyword>
<dbReference type="EMBL" id="LR216287">
    <property type="protein sequence ID" value="VFJ13565.1"/>
    <property type="molecule type" value="Genomic_DNA"/>
</dbReference>
<dbReference type="RefSeq" id="WP_197731129.1">
    <property type="nucleotide sequence ID" value="NZ_LR216287.1"/>
</dbReference>
<keyword evidence="7" id="KW-1185">Reference proteome</keyword>
<dbReference type="GeneID" id="39420634"/>
<keyword evidence="4" id="KW-0472">Membrane</keyword>
<evidence type="ECO:0000259" key="5">
    <source>
        <dbReference type="Pfam" id="PF02656"/>
    </source>
</evidence>
<accession>A0A484IC01</accession>
<evidence type="ECO:0000256" key="1">
    <source>
        <dbReference type="ARBA" id="ARBA00004127"/>
    </source>
</evidence>
<reference evidence="6 7" key="1">
    <citation type="submission" date="2019-02" db="EMBL/GenBank/DDBJ databases">
        <authorList>
            <person name="Lehtovirta-Morley E L."/>
        </authorList>
    </citation>
    <scope>NUCLEOTIDE SEQUENCE [LARGE SCALE GENOMIC DNA]</scope>
    <source>
        <strain evidence="6">NFRAN1</strain>
    </source>
</reference>
<dbReference type="KEGG" id="nfn:NFRAN_1243"/>
<proteinExistence type="predicted"/>
<comment type="subcellular location">
    <subcellularLocation>
        <location evidence="1">Endomembrane system</location>
        <topology evidence="1">Multi-pass membrane protein</topology>
    </subcellularLocation>
</comment>
<dbReference type="GO" id="GO:0012505">
    <property type="term" value="C:endomembrane system"/>
    <property type="evidence" value="ECO:0007669"/>
    <property type="project" value="UniProtKB-SubCell"/>
</dbReference>
<evidence type="ECO:0000313" key="7">
    <source>
        <dbReference type="Proteomes" id="UP000294299"/>
    </source>
</evidence>
<dbReference type="InterPro" id="IPR003807">
    <property type="entry name" value="DUF202"/>
</dbReference>
<sequence>MIDDNNDKQERTDRSQQYLANERTFLSWVRTSIALIGLDS</sequence>
<organism evidence="6 7">
    <name type="scientific">Candidatus Nitrosocosmicus franklandianus</name>
    <dbReference type="NCBI Taxonomy" id="1798806"/>
    <lineage>
        <taxon>Archaea</taxon>
        <taxon>Nitrososphaerota</taxon>
        <taxon>Nitrososphaeria</taxon>
        <taxon>Nitrososphaerales</taxon>
        <taxon>Nitrososphaeraceae</taxon>
        <taxon>Candidatus Nitrosocosmicus</taxon>
    </lineage>
</organism>
<feature type="domain" description="DUF202" evidence="5">
    <location>
        <begin position="17"/>
        <end position="38"/>
    </location>
</feature>
<dbReference type="Pfam" id="PF02656">
    <property type="entry name" value="DUF202"/>
    <property type="match status" value="1"/>
</dbReference>
<name>A0A484IC01_9ARCH</name>
<protein>
    <recommendedName>
        <fullName evidence="5">DUF202 domain-containing protein</fullName>
    </recommendedName>
</protein>
<dbReference type="AlphaFoldDB" id="A0A484IC01"/>
<gene>
    <name evidence="6" type="ORF">NFRAN_1243</name>
</gene>
<dbReference type="Proteomes" id="UP000294299">
    <property type="component" value="Chromosome NFRAN"/>
</dbReference>
<keyword evidence="3" id="KW-1133">Transmembrane helix</keyword>
<evidence type="ECO:0000256" key="4">
    <source>
        <dbReference type="ARBA" id="ARBA00023136"/>
    </source>
</evidence>
<evidence type="ECO:0000256" key="3">
    <source>
        <dbReference type="ARBA" id="ARBA00022989"/>
    </source>
</evidence>